<name>A0A0E9WUU1_ANGAN</name>
<dbReference type="EMBL" id="GBXM01015272">
    <property type="protein sequence ID" value="JAH93305.1"/>
    <property type="molecule type" value="Transcribed_RNA"/>
</dbReference>
<dbReference type="AlphaFoldDB" id="A0A0E9WUU1"/>
<reference evidence="1" key="1">
    <citation type="submission" date="2014-11" db="EMBL/GenBank/DDBJ databases">
        <authorList>
            <person name="Amaro Gonzalez C."/>
        </authorList>
    </citation>
    <scope>NUCLEOTIDE SEQUENCE</scope>
</reference>
<proteinExistence type="predicted"/>
<sequence length="61" mass="7347">MKKEVFILSAFNWWYNNNYILLVLNSNPTVVLRLEFRFTHTQALTHTYACTHSRLFYSYVA</sequence>
<organism evidence="1">
    <name type="scientific">Anguilla anguilla</name>
    <name type="common">European freshwater eel</name>
    <name type="synonym">Muraena anguilla</name>
    <dbReference type="NCBI Taxonomy" id="7936"/>
    <lineage>
        <taxon>Eukaryota</taxon>
        <taxon>Metazoa</taxon>
        <taxon>Chordata</taxon>
        <taxon>Craniata</taxon>
        <taxon>Vertebrata</taxon>
        <taxon>Euteleostomi</taxon>
        <taxon>Actinopterygii</taxon>
        <taxon>Neopterygii</taxon>
        <taxon>Teleostei</taxon>
        <taxon>Anguilliformes</taxon>
        <taxon>Anguillidae</taxon>
        <taxon>Anguilla</taxon>
    </lineage>
</organism>
<reference evidence="1" key="2">
    <citation type="journal article" date="2015" name="Fish Shellfish Immunol.">
        <title>Early steps in the European eel (Anguilla anguilla)-Vibrio vulnificus interaction in the gills: Role of the RtxA13 toxin.</title>
        <authorList>
            <person name="Callol A."/>
            <person name="Pajuelo D."/>
            <person name="Ebbesson L."/>
            <person name="Teles M."/>
            <person name="MacKenzie S."/>
            <person name="Amaro C."/>
        </authorList>
    </citation>
    <scope>NUCLEOTIDE SEQUENCE</scope>
</reference>
<accession>A0A0E9WUU1</accession>
<evidence type="ECO:0000313" key="1">
    <source>
        <dbReference type="EMBL" id="JAH93305.1"/>
    </source>
</evidence>
<protein>
    <submittedName>
        <fullName evidence="1">Uncharacterized protein</fullName>
    </submittedName>
</protein>